<dbReference type="InterPro" id="IPR050491">
    <property type="entry name" value="AmpC-like"/>
</dbReference>
<sequence>MSHVPTTASASRRPRPVSGPLTELLTHLAHAHRVPGAQLAVHVDSVTHTAHTGHADAATGEPFTAEAAVPIGSVTKTYTATALMILVADGDIDLDDPVADHVTELRHVPRFTVRQLLGHTAGLPTGPDSDEAAALSTTRYLSAHCAAADAVGAPGSGFSYSNAGYVAAGRVVEAVTGMPWGQAVRTLVFEPLGTVPAFVGDRSPRRPVAGGHSVHPSTGRALPVRQTLAPVEAPAGALLASALDLLALGRVVAGHGPASVLAPEVAEEMRRPVAGADPGVLADGWGSGLALFREGTTLWCGHDGNAQGTSCHVRAEPELGAVVAFTCNGGNGTELWHALADGLAAITGLRVPTAARVPERGRAVPLPQCAGTYRNGALEYRVTADAEGALALSVGGDTPAPLVCYPDLTCDLVEPDSGRHLPGGRFLRDPHSGAVDRVQISGRTARRTTDV</sequence>
<dbReference type="Pfam" id="PF00144">
    <property type="entry name" value="Beta-lactamase"/>
    <property type="match status" value="1"/>
</dbReference>
<reference evidence="2 3" key="1">
    <citation type="submission" date="2020-06" db="EMBL/GenBank/DDBJ databases">
        <title>Genome mining for natural products.</title>
        <authorList>
            <person name="Zhang B."/>
            <person name="Shi J."/>
            <person name="Ge H."/>
        </authorList>
    </citation>
    <scope>NUCLEOTIDE SEQUENCE [LARGE SCALE GENOMIC DNA]</scope>
    <source>
        <strain evidence="2 3">NA00687</strain>
    </source>
</reference>
<evidence type="ECO:0000313" key="2">
    <source>
        <dbReference type="EMBL" id="QKW53773.1"/>
    </source>
</evidence>
<dbReference type="PANTHER" id="PTHR46825">
    <property type="entry name" value="D-ALANYL-D-ALANINE-CARBOXYPEPTIDASE/ENDOPEPTIDASE AMPH"/>
    <property type="match status" value="1"/>
</dbReference>
<accession>A0A7H8NGX9</accession>
<dbReference type="AlphaFoldDB" id="A0A7H8NGX9"/>
<protein>
    <submittedName>
        <fullName evidence="2">Beta-lactamase family protein</fullName>
    </submittedName>
</protein>
<dbReference type="SUPFAM" id="SSF56601">
    <property type="entry name" value="beta-lactamase/transpeptidase-like"/>
    <property type="match status" value="1"/>
</dbReference>
<keyword evidence="3" id="KW-1185">Reference proteome</keyword>
<gene>
    <name evidence="2" type="ORF">HUT08_34220</name>
</gene>
<evidence type="ECO:0000313" key="3">
    <source>
        <dbReference type="Proteomes" id="UP000509303"/>
    </source>
</evidence>
<name>A0A7H8NGX9_9ACTN</name>
<dbReference type="Proteomes" id="UP000509303">
    <property type="component" value="Chromosome"/>
</dbReference>
<evidence type="ECO:0000259" key="1">
    <source>
        <dbReference type="Pfam" id="PF00144"/>
    </source>
</evidence>
<dbReference type="EMBL" id="CP054929">
    <property type="protein sequence ID" value="QKW53773.1"/>
    <property type="molecule type" value="Genomic_DNA"/>
</dbReference>
<dbReference type="Gene3D" id="3.40.710.10">
    <property type="entry name" value="DD-peptidase/beta-lactamase superfamily"/>
    <property type="match status" value="1"/>
</dbReference>
<dbReference type="RefSeq" id="WP_176165477.1">
    <property type="nucleotide sequence ID" value="NZ_CP054929.1"/>
</dbReference>
<feature type="domain" description="Beta-lactamase-related" evidence="1">
    <location>
        <begin position="23"/>
        <end position="334"/>
    </location>
</feature>
<organism evidence="2 3">
    <name type="scientific">Streptomyces buecherae</name>
    <dbReference type="NCBI Taxonomy" id="2763006"/>
    <lineage>
        <taxon>Bacteria</taxon>
        <taxon>Bacillati</taxon>
        <taxon>Actinomycetota</taxon>
        <taxon>Actinomycetes</taxon>
        <taxon>Kitasatosporales</taxon>
        <taxon>Streptomycetaceae</taxon>
        <taxon>Streptomyces</taxon>
    </lineage>
</organism>
<dbReference type="InterPro" id="IPR001466">
    <property type="entry name" value="Beta-lactam-related"/>
</dbReference>
<dbReference type="InterPro" id="IPR012338">
    <property type="entry name" value="Beta-lactam/transpept-like"/>
</dbReference>
<dbReference type="PANTHER" id="PTHR46825:SF9">
    <property type="entry name" value="BETA-LACTAMASE-RELATED DOMAIN-CONTAINING PROTEIN"/>
    <property type="match status" value="1"/>
</dbReference>
<proteinExistence type="predicted"/>